<feature type="domain" description="Transposase MuDR plant" evidence="1">
    <location>
        <begin position="2"/>
        <end position="60"/>
    </location>
</feature>
<reference evidence="2" key="2">
    <citation type="journal article" date="2024" name="Plant">
        <title>Genomic evolution and insights into agronomic trait innovations of Sesamum species.</title>
        <authorList>
            <person name="Miao H."/>
            <person name="Wang L."/>
            <person name="Qu L."/>
            <person name="Liu H."/>
            <person name="Sun Y."/>
            <person name="Le M."/>
            <person name="Wang Q."/>
            <person name="Wei S."/>
            <person name="Zheng Y."/>
            <person name="Lin W."/>
            <person name="Duan Y."/>
            <person name="Cao H."/>
            <person name="Xiong S."/>
            <person name="Wang X."/>
            <person name="Wei L."/>
            <person name="Li C."/>
            <person name="Ma Q."/>
            <person name="Ju M."/>
            <person name="Zhao R."/>
            <person name="Li G."/>
            <person name="Mu C."/>
            <person name="Tian Q."/>
            <person name="Mei H."/>
            <person name="Zhang T."/>
            <person name="Gao T."/>
            <person name="Zhang H."/>
        </authorList>
    </citation>
    <scope>NUCLEOTIDE SEQUENCE</scope>
    <source>
        <strain evidence="2">G01</strain>
    </source>
</reference>
<dbReference type="EMBL" id="JACGWK010000010">
    <property type="protein sequence ID" value="KAL0331562.1"/>
    <property type="molecule type" value="Genomic_DNA"/>
</dbReference>
<organism evidence="2">
    <name type="scientific">Sesamum angustifolium</name>
    <dbReference type="NCBI Taxonomy" id="2727405"/>
    <lineage>
        <taxon>Eukaryota</taxon>
        <taxon>Viridiplantae</taxon>
        <taxon>Streptophyta</taxon>
        <taxon>Embryophyta</taxon>
        <taxon>Tracheophyta</taxon>
        <taxon>Spermatophyta</taxon>
        <taxon>Magnoliopsida</taxon>
        <taxon>eudicotyledons</taxon>
        <taxon>Gunneridae</taxon>
        <taxon>Pentapetalae</taxon>
        <taxon>asterids</taxon>
        <taxon>lamiids</taxon>
        <taxon>Lamiales</taxon>
        <taxon>Pedaliaceae</taxon>
        <taxon>Sesamum</taxon>
    </lineage>
</organism>
<evidence type="ECO:0000259" key="1">
    <source>
        <dbReference type="Pfam" id="PF03108"/>
    </source>
</evidence>
<evidence type="ECO:0000313" key="2">
    <source>
        <dbReference type="EMBL" id="KAL0331562.1"/>
    </source>
</evidence>
<dbReference type="AlphaFoldDB" id="A0AAW2MJ82"/>
<feature type="non-terminal residue" evidence="2">
    <location>
        <position position="154"/>
    </location>
</feature>
<proteinExistence type="predicted"/>
<reference evidence="2" key="1">
    <citation type="submission" date="2020-06" db="EMBL/GenBank/DDBJ databases">
        <authorList>
            <person name="Li T."/>
            <person name="Hu X."/>
            <person name="Zhang T."/>
            <person name="Song X."/>
            <person name="Zhang H."/>
            <person name="Dai N."/>
            <person name="Sheng W."/>
            <person name="Hou X."/>
            <person name="Wei L."/>
        </authorList>
    </citation>
    <scope>NUCLEOTIDE SEQUENCE</scope>
    <source>
        <strain evidence="2">G01</strain>
        <tissue evidence="2">Leaf</tissue>
    </source>
</reference>
<accession>A0AAW2MJ82</accession>
<dbReference type="PANTHER" id="PTHR31973">
    <property type="entry name" value="POLYPROTEIN, PUTATIVE-RELATED"/>
    <property type="match status" value="1"/>
</dbReference>
<dbReference type="PANTHER" id="PTHR31973:SF187">
    <property type="entry name" value="MUTATOR TRANSPOSASE MUDRA PROTEIN"/>
    <property type="match status" value="1"/>
</dbReference>
<protein>
    <recommendedName>
        <fullName evidence="1">Transposase MuDR plant domain-containing protein</fullName>
    </recommendedName>
</protein>
<name>A0AAW2MJ82_9LAMI</name>
<gene>
    <name evidence="2" type="ORF">Sangu_1701700</name>
</gene>
<dbReference type="Pfam" id="PF03108">
    <property type="entry name" value="DBD_Tnp_Mut"/>
    <property type="match status" value="1"/>
</dbReference>
<sequence>MKFTSAQVFREALKDQCIKNGYDIDFIWKENTRITTKCKKKGCNWRIHASPIINNKTFQIKTIKGNHTCSRTYDNSLAKTKYLAKRMKDAIRDNPNIPIDQLKNIIMRKCKVDVSRWKVMRAKKEVIDAFREVNVFQYKKIWGYCETVRAKNPG</sequence>
<comment type="caution">
    <text evidence="2">The sequence shown here is derived from an EMBL/GenBank/DDBJ whole genome shotgun (WGS) entry which is preliminary data.</text>
</comment>
<dbReference type="InterPro" id="IPR004332">
    <property type="entry name" value="Transposase_MuDR"/>
</dbReference>